<organism evidence="2 3">
    <name type="scientific">Aquisphaera giovannonii</name>
    <dbReference type="NCBI Taxonomy" id="406548"/>
    <lineage>
        <taxon>Bacteria</taxon>
        <taxon>Pseudomonadati</taxon>
        <taxon>Planctomycetota</taxon>
        <taxon>Planctomycetia</taxon>
        <taxon>Isosphaerales</taxon>
        <taxon>Isosphaeraceae</taxon>
        <taxon>Aquisphaera</taxon>
    </lineage>
</organism>
<gene>
    <name evidence="2" type="ORF">OJF2_23040</name>
</gene>
<evidence type="ECO:0000313" key="2">
    <source>
        <dbReference type="EMBL" id="QEH33775.1"/>
    </source>
</evidence>
<evidence type="ECO:0000259" key="1">
    <source>
        <dbReference type="PROSITE" id="PS51819"/>
    </source>
</evidence>
<feature type="domain" description="VOC" evidence="1">
    <location>
        <begin position="16"/>
        <end position="133"/>
    </location>
</feature>
<sequence>MIHPETTPAPTTDIPGPDLFMTVIRVADWQASLRWYADVLGLLPIRTDPTRGFALLAAGTGRLALQSRRAGEPNARACDLPRLVFLVPDADAEYRRLAARGVSVTPPAENTRESYLEIRLHDPDGIPLSLFSWTSPDADPTARPGD</sequence>
<protein>
    <submittedName>
        <fullName evidence="2">Glyoxalase-like domain protein</fullName>
    </submittedName>
</protein>
<evidence type="ECO:0000313" key="3">
    <source>
        <dbReference type="Proteomes" id="UP000324233"/>
    </source>
</evidence>
<dbReference type="Pfam" id="PF00903">
    <property type="entry name" value="Glyoxalase"/>
    <property type="match status" value="1"/>
</dbReference>
<keyword evidence="3" id="KW-1185">Reference proteome</keyword>
<dbReference type="Proteomes" id="UP000324233">
    <property type="component" value="Chromosome"/>
</dbReference>
<dbReference type="KEGG" id="agv:OJF2_23040"/>
<dbReference type="SUPFAM" id="SSF54593">
    <property type="entry name" value="Glyoxalase/Bleomycin resistance protein/Dihydroxybiphenyl dioxygenase"/>
    <property type="match status" value="1"/>
</dbReference>
<accession>A0A5B9W1A0</accession>
<dbReference type="RefSeq" id="WP_246196496.1">
    <property type="nucleotide sequence ID" value="NZ_CP042997.1"/>
</dbReference>
<name>A0A5B9W1A0_9BACT</name>
<dbReference type="InterPro" id="IPR004360">
    <property type="entry name" value="Glyas_Fos-R_dOase_dom"/>
</dbReference>
<dbReference type="Gene3D" id="3.10.180.10">
    <property type="entry name" value="2,3-Dihydroxybiphenyl 1,2-Dioxygenase, domain 1"/>
    <property type="match status" value="1"/>
</dbReference>
<proteinExistence type="predicted"/>
<dbReference type="InterPro" id="IPR029068">
    <property type="entry name" value="Glyas_Bleomycin-R_OHBP_Dase"/>
</dbReference>
<dbReference type="AlphaFoldDB" id="A0A5B9W1A0"/>
<dbReference type="PROSITE" id="PS51819">
    <property type="entry name" value="VOC"/>
    <property type="match status" value="1"/>
</dbReference>
<dbReference type="InterPro" id="IPR037523">
    <property type="entry name" value="VOC_core"/>
</dbReference>
<dbReference type="EMBL" id="CP042997">
    <property type="protein sequence ID" value="QEH33775.1"/>
    <property type="molecule type" value="Genomic_DNA"/>
</dbReference>
<reference evidence="2 3" key="1">
    <citation type="submission" date="2019-08" db="EMBL/GenBank/DDBJ databases">
        <title>Deep-cultivation of Planctomycetes and their phenomic and genomic characterization uncovers novel biology.</title>
        <authorList>
            <person name="Wiegand S."/>
            <person name="Jogler M."/>
            <person name="Boedeker C."/>
            <person name="Pinto D."/>
            <person name="Vollmers J."/>
            <person name="Rivas-Marin E."/>
            <person name="Kohn T."/>
            <person name="Peeters S.H."/>
            <person name="Heuer A."/>
            <person name="Rast P."/>
            <person name="Oberbeckmann S."/>
            <person name="Bunk B."/>
            <person name="Jeske O."/>
            <person name="Meyerdierks A."/>
            <person name="Storesund J.E."/>
            <person name="Kallscheuer N."/>
            <person name="Luecker S."/>
            <person name="Lage O.M."/>
            <person name="Pohl T."/>
            <person name="Merkel B.J."/>
            <person name="Hornburger P."/>
            <person name="Mueller R.-W."/>
            <person name="Bruemmer F."/>
            <person name="Labrenz M."/>
            <person name="Spormann A.M."/>
            <person name="Op den Camp H."/>
            <person name="Overmann J."/>
            <person name="Amann R."/>
            <person name="Jetten M.S.M."/>
            <person name="Mascher T."/>
            <person name="Medema M.H."/>
            <person name="Devos D.P."/>
            <person name="Kaster A.-K."/>
            <person name="Ovreas L."/>
            <person name="Rohde M."/>
            <person name="Galperin M.Y."/>
            <person name="Jogler C."/>
        </authorList>
    </citation>
    <scope>NUCLEOTIDE SEQUENCE [LARGE SCALE GENOMIC DNA]</scope>
    <source>
        <strain evidence="2 3">OJF2</strain>
    </source>
</reference>